<sequence>MGDILHEKGLDKEAFEAYDSCLHWRPENLAALITMPTI</sequence>
<dbReference type="EMBL" id="AP014925">
    <property type="protein sequence ID" value="BAR96661.1"/>
    <property type="molecule type" value="Genomic_DNA"/>
</dbReference>
<dbReference type="AlphaFoldDB" id="A0AAD1BK53"/>
<accession>A0AAD1BK53</accession>
<evidence type="ECO:0000313" key="1">
    <source>
        <dbReference type="EMBL" id="BAR96661.1"/>
    </source>
</evidence>
<protein>
    <recommendedName>
        <fullName evidence="3">Tetratricopeptide repeat protein</fullName>
    </recommendedName>
</protein>
<organism evidence="1 2">
    <name type="scientific">Prevotella intermedia</name>
    <dbReference type="NCBI Taxonomy" id="28131"/>
    <lineage>
        <taxon>Bacteria</taxon>
        <taxon>Pseudomonadati</taxon>
        <taxon>Bacteroidota</taxon>
        <taxon>Bacteroidia</taxon>
        <taxon>Bacteroidales</taxon>
        <taxon>Prevotellaceae</taxon>
        <taxon>Prevotella</taxon>
    </lineage>
</organism>
<evidence type="ECO:0008006" key="3">
    <source>
        <dbReference type="Google" id="ProtNLM"/>
    </source>
</evidence>
<gene>
    <name evidence="1" type="ORF">PI172_1933</name>
</gene>
<dbReference type="Proteomes" id="UP000067008">
    <property type="component" value="Chromosome 2"/>
</dbReference>
<evidence type="ECO:0000313" key="2">
    <source>
        <dbReference type="Proteomes" id="UP000067008"/>
    </source>
</evidence>
<name>A0AAD1BK53_PREIN</name>
<reference evidence="1 2" key="1">
    <citation type="submission" date="2015-07" db="EMBL/GenBank/DDBJ databases">
        <title>Complete genome sequence of Prevotella intermedia strain 17-2.</title>
        <authorList>
            <person name="Nambu T."/>
        </authorList>
    </citation>
    <scope>NUCLEOTIDE SEQUENCE [LARGE SCALE GENOMIC DNA]</scope>
    <source>
        <strain evidence="1 2">17-2</strain>
    </source>
</reference>
<proteinExistence type="predicted"/>